<dbReference type="InterPro" id="IPR013325">
    <property type="entry name" value="RNA_pol_sigma_r2"/>
</dbReference>
<accession>A0A1S1Z0I2</accession>
<dbReference type="InterPro" id="IPR013249">
    <property type="entry name" value="RNA_pol_sigma70_r4_t2"/>
</dbReference>
<dbReference type="GO" id="GO:0016987">
    <property type="term" value="F:sigma factor activity"/>
    <property type="evidence" value="ECO:0007669"/>
    <property type="project" value="UniProtKB-KW"/>
</dbReference>
<dbReference type="AlphaFoldDB" id="A0A1S1Z0I2"/>
<evidence type="ECO:0000256" key="4">
    <source>
        <dbReference type="ARBA" id="ARBA00023163"/>
    </source>
</evidence>
<dbReference type="InterPro" id="IPR014327">
    <property type="entry name" value="RNA_pol_sigma70_bacteroid"/>
</dbReference>
<comment type="similarity">
    <text evidence="1">Belongs to the sigma-70 factor family. ECF subfamily.</text>
</comment>
<evidence type="ECO:0000313" key="7">
    <source>
        <dbReference type="EMBL" id="OHX66762.1"/>
    </source>
</evidence>
<evidence type="ECO:0000259" key="5">
    <source>
        <dbReference type="Pfam" id="PF04542"/>
    </source>
</evidence>
<protein>
    <recommendedName>
        <fullName evidence="9">RNA polymerase sigma-70 factor</fullName>
    </recommendedName>
</protein>
<keyword evidence="4" id="KW-0804">Transcription</keyword>
<evidence type="ECO:0008006" key="9">
    <source>
        <dbReference type="Google" id="ProtNLM"/>
    </source>
</evidence>
<dbReference type="CDD" id="cd06171">
    <property type="entry name" value="Sigma70_r4"/>
    <property type="match status" value="1"/>
</dbReference>
<dbReference type="GO" id="GO:0006352">
    <property type="term" value="P:DNA-templated transcription initiation"/>
    <property type="evidence" value="ECO:0007669"/>
    <property type="project" value="InterPro"/>
</dbReference>
<dbReference type="SUPFAM" id="SSF88946">
    <property type="entry name" value="Sigma2 domain of RNA polymerase sigma factors"/>
    <property type="match status" value="1"/>
</dbReference>
<evidence type="ECO:0000256" key="1">
    <source>
        <dbReference type="ARBA" id="ARBA00010641"/>
    </source>
</evidence>
<dbReference type="Pfam" id="PF08281">
    <property type="entry name" value="Sigma70_r4_2"/>
    <property type="match status" value="1"/>
</dbReference>
<dbReference type="SUPFAM" id="SSF88659">
    <property type="entry name" value="Sigma3 and sigma4 domains of RNA polymerase sigma factors"/>
    <property type="match status" value="1"/>
</dbReference>
<dbReference type="STRING" id="915059.NH26_10540"/>
<dbReference type="Proteomes" id="UP000179797">
    <property type="component" value="Unassembled WGS sequence"/>
</dbReference>
<dbReference type="Gene3D" id="1.10.1740.10">
    <property type="match status" value="1"/>
</dbReference>
<evidence type="ECO:0000256" key="2">
    <source>
        <dbReference type="ARBA" id="ARBA00023015"/>
    </source>
</evidence>
<name>A0A1S1Z0I2_FLAPC</name>
<dbReference type="InterPro" id="IPR039425">
    <property type="entry name" value="RNA_pol_sigma-70-like"/>
</dbReference>
<dbReference type="InterPro" id="IPR013324">
    <property type="entry name" value="RNA_pol_sigma_r3/r4-like"/>
</dbReference>
<sequence length="216" mass="25677">MNFDQIEEAELIELVKNGDRHAWEYITKEYYKAILNFINNMVHDWETAEELVQDIFVNFWTKRENLNINLSLKAYLYRASRNHTLNFIKRRNFERDYQKGVAERMEISKNDTEDTYHFNELEKKLYASIDELPEKMQEIFKMSRFEDLTYKEIADALDVPVRTVHYQIGLALKQLREKLKGHANPSLMSYSGWVAIGLVAQIMMDAEIFSEIFVNS</sequence>
<dbReference type="EMBL" id="JRYR02000001">
    <property type="protein sequence ID" value="OHX66762.1"/>
    <property type="molecule type" value="Genomic_DNA"/>
</dbReference>
<evidence type="ECO:0000313" key="8">
    <source>
        <dbReference type="Proteomes" id="UP000179797"/>
    </source>
</evidence>
<dbReference type="Pfam" id="PF04542">
    <property type="entry name" value="Sigma70_r2"/>
    <property type="match status" value="1"/>
</dbReference>
<dbReference type="Gene3D" id="1.10.10.10">
    <property type="entry name" value="Winged helix-like DNA-binding domain superfamily/Winged helix DNA-binding domain"/>
    <property type="match status" value="1"/>
</dbReference>
<dbReference type="OrthoDB" id="1524077at2"/>
<dbReference type="NCBIfam" id="TIGR02985">
    <property type="entry name" value="Sig70_bacteroi1"/>
    <property type="match status" value="1"/>
</dbReference>
<dbReference type="NCBIfam" id="TIGR02937">
    <property type="entry name" value="sigma70-ECF"/>
    <property type="match status" value="1"/>
</dbReference>
<dbReference type="PANTHER" id="PTHR43133">
    <property type="entry name" value="RNA POLYMERASE ECF-TYPE SIGMA FACTO"/>
    <property type="match status" value="1"/>
</dbReference>
<gene>
    <name evidence="7" type="ORF">NH26_10540</name>
</gene>
<keyword evidence="8" id="KW-1185">Reference proteome</keyword>
<keyword evidence="2" id="KW-0805">Transcription regulation</keyword>
<dbReference type="RefSeq" id="WP_052431965.1">
    <property type="nucleotide sequence ID" value="NZ_JRYR02000001.1"/>
</dbReference>
<comment type="caution">
    <text evidence="7">The sequence shown here is derived from an EMBL/GenBank/DDBJ whole genome shotgun (WGS) entry which is preliminary data.</text>
</comment>
<keyword evidence="3" id="KW-0731">Sigma factor</keyword>
<feature type="domain" description="RNA polymerase sigma-70 region 2" evidence="5">
    <location>
        <begin position="28"/>
        <end position="92"/>
    </location>
</feature>
<dbReference type="GO" id="GO:0003677">
    <property type="term" value="F:DNA binding"/>
    <property type="evidence" value="ECO:0007669"/>
    <property type="project" value="InterPro"/>
</dbReference>
<reference evidence="7 8" key="1">
    <citation type="journal article" date="2012" name="Int. J. Syst. Evol. Microbiol.">
        <title>Flammeovirga pacifica sp. nov., isolated from deep-sea sediment.</title>
        <authorList>
            <person name="Xu H."/>
            <person name="Fu Y."/>
            <person name="Yang N."/>
            <person name="Ding Z."/>
            <person name="Lai Q."/>
            <person name="Zeng R."/>
        </authorList>
    </citation>
    <scope>NUCLEOTIDE SEQUENCE [LARGE SCALE GENOMIC DNA]</scope>
    <source>
        <strain evidence="8">DSM 24597 / LMG 26175 / WPAGA1</strain>
    </source>
</reference>
<evidence type="ECO:0000259" key="6">
    <source>
        <dbReference type="Pfam" id="PF08281"/>
    </source>
</evidence>
<dbReference type="InterPro" id="IPR036388">
    <property type="entry name" value="WH-like_DNA-bd_sf"/>
</dbReference>
<dbReference type="PANTHER" id="PTHR43133:SF46">
    <property type="entry name" value="RNA POLYMERASE SIGMA-70 FACTOR ECF SUBFAMILY"/>
    <property type="match status" value="1"/>
</dbReference>
<evidence type="ECO:0000256" key="3">
    <source>
        <dbReference type="ARBA" id="ARBA00023082"/>
    </source>
</evidence>
<dbReference type="InterPro" id="IPR014284">
    <property type="entry name" value="RNA_pol_sigma-70_dom"/>
</dbReference>
<organism evidence="7 8">
    <name type="scientific">Flammeovirga pacifica</name>
    <dbReference type="NCBI Taxonomy" id="915059"/>
    <lineage>
        <taxon>Bacteria</taxon>
        <taxon>Pseudomonadati</taxon>
        <taxon>Bacteroidota</taxon>
        <taxon>Cytophagia</taxon>
        <taxon>Cytophagales</taxon>
        <taxon>Flammeovirgaceae</taxon>
        <taxon>Flammeovirga</taxon>
    </lineage>
</organism>
<dbReference type="InterPro" id="IPR007627">
    <property type="entry name" value="RNA_pol_sigma70_r2"/>
</dbReference>
<feature type="domain" description="RNA polymerase sigma factor 70 region 4 type 2" evidence="6">
    <location>
        <begin position="124"/>
        <end position="175"/>
    </location>
</feature>
<proteinExistence type="inferred from homology"/>